<dbReference type="GO" id="GO:0005737">
    <property type="term" value="C:cytoplasm"/>
    <property type="evidence" value="ECO:0007669"/>
    <property type="project" value="TreeGrafter"/>
</dbReference>
<dbReference type="Proteomes" id="UP000006062">
    <property type="component" value="Chromosome"/>
</dbReference>
<dbReference type="EMBL" id="CP003154">
    <property type="protein sequence ID" value="AFL75710.1"/>
    <property type="molecule type" value="Genomic_DNA"/>
</dbReference>
<dbReference type="SUPFAM" id="SSF51735">
    <property type="entry name" value="NAD(P)-binding Rossmann-fold domains"/>
    <property type="match status" value="1"/>
</dbReference>
<dbReference type="InterPro" id="IPR051783">
    <property type="entry name" value="NAD(P)-dependent_oxidoreduct"/>
</dbReference>
<dbReference type="OrthoDB" id="9808276at2"/>
<dbReference type="PANTHER" id="PTHR48079:SF6">
    <property type="entry name" value="NAD(P)-BINDING DOMAIN-CONTAINING PROTEIN-RELATED"/>
    <property type="match status" value="1"/>
</dbReference>
<evidence type="ECO:0000313" key="2">
    <source>
        <dbReference type="EMBL" id="AFL75710.1"/>
    </source>
</evidence>
<dbReference type="Pfam" id="PF01370">
    <property type="entry name" value="Epimerase"/>
    <property type="match status" value="1"/>
</dbReference>
<dbReference type="STRING" id="765911.Thivi_3870"/>
<accession>I3YFE2</accession>
<dbReference type="GO" id="GO:0004029">
    <property type="term" value="F:aldehyde dehydrogenase (NAD+) activity"/>
    <property type="evidence" value="ECO:0007669"/>
    <property type="project" value="TreeGrafter"/>
</dbReference>
<protein>
    <submittedName>
        <fullName evidence="2">Nucleoside-diphosphate-sugar epimerase</fullName>
    </submittedName>
</protein>
<dbReference type="InterPro" id="IPR036291">
    <property type="entry name" value="NAD(P)-bd_dom_sf"/>
</dbReference>
<dbReference type="eggNOG" id="COG0451">
    <property type="taxonomic scope" value="Bacteria"/>
</dbReference>
<gene>
    <name evidence="2" type="ordered locus">Thivi_3870</name>
</gene>
<dbReference type="AlphaFoldDB" id="I3YFE2"/>
<dbReference type="RefSeq" id="WP_014780099.1">
    <property type="nucleotide sequence ID" value="NC_018012.1"/>
</dbReference>
<proteinExistence type="predicted"/>
<evidence type="ECO:0000259" key="1">
    <source>
        <dbReference type="Pfam" id="PF01370"/>
    </source>
</evidence>
<dbReference type="KEGG" id="tvi:Thivi_3870"/>
<dbReference type="InterPro" id="IPR001509">
    <property type="entry name" value="Epimerase_deHydtase"/>
</dbReference>
<reference evidence="2 3" key="1">
    <citation type="submission" date="2012-06" db="EMBL/GenBank/DDBJ databases">
        <title>Complete sequence of Thiocystis violascens DSM 198.</title>
        <authorList>
            <consortium name="US DOE Joint Genome Institute"/>
            <person name="Lucas S."/>
            <person name="Han J."/>
            <person name="Lapidus A."/>
            <person name="Cheng J.-F."/>
            <person name="Goodwin L."/>
            <person name="Pitluck S."/>
            <person name="Peters L."/>
            <person name="Ovchinnikova G."/>
            <person name="Teshima H."/>
            <person name="Detter J.C."/>
            <person name="Han C."/>
            <person name="Tapia R."/>
            <person name="Land M."/>
            <person name="Hauser L."/>
            <person name="Kyrpides N."/>
            <person name="Ivanova N."/>
            <person name="Pagani I."/>
            <person name="Vogl K."/>
            <person name="Liu Z."/>
            <person name="Frigaard N.-U."/>
            <person name="Bryant D."/>
            <person name="Woyke T."/>
        </authorList>
    </citation>
    <scope>NUCLEOTIDE SEQUENCE [LARGE SCALE GENOMIC DNA]</scope>
    <source>
        <strain evidence="3">ATCC 17096 / DSM 198 / 6111</strain>
    </source>
</reference>
<sequence>MAQTIIVGCGYVGTRLARQSLDRGASAIGLTRSEAGLARLVAAGVPARRYDLFKDDLSELGLAMAGAELFHLAPPPEQGVEDPRTRRLIASFEQAGQPRRIVYISTTGVYGDCQGGWVDETRPAQPTADRSRRRWDAEQALRAWSQASGGELVILRVAGIYGPDRLPLERIRQGAPLVRVEEAPYTNRIHVEDLVSVCLAAMEKGADGAVYNACDGAPSTMTDYFLAVADAAGLPRPPCLSLAEASERLSAGMLSYLAESRRLSNRKLREELGVAFRYPTLADGLRGVF</sequence>
<dbReference type="HOGENOM" id="CLU_007383_11_4_6"/>
<keyword evidence="3" id="KW-1185">Reference proteome</keyword>
<feature type="domain" description="NAD-dependent epimerase/dehydratase" evidence="1">
    <location>
        <begin position="7"/>
        <end position="213"/>
    </location>
</feature>
<dbReference type="PANTHER" id="PTHR48079">
    <property type="entry name" value="PROTEIN YEEZ"/>
    <property type="match status" value="1"/>
</dbReference>
<dbReference type="CDD" id="cd05266">
    <property type="entry name" value="SDR_a4"/>
    <property type="match status" value="1"/>
</dbReference>
<dbReference type="Gene3D" id="3.40.50.720">
    <property type="entry name" value="NAD(P)-binding Rossmann-like Domain"/>
    <property type="match status" value="1"/>
</dbReference>
<name>I3YFE2_THIV6</name>
<organism evidence="2 3">
    <name type="scientific">Thiocystis violascens (strain ATCC 17096 / DSM 198 / 6111)</name>
    <name type="common">Chromatium violascens</name>
    <dbReference type="NCBI Taxonomy" id="765911"/>
    <lineage>
        <taxon>Bacteria</taxon>
        <taxon>Pseudomonadati</taxon>
        <taxon>Pseudomonadota</taxon>
        <taxon>Gammaproteobacteria</taxon>
        <taxon>Chromatiales</taxon>
        <taxon>Chromatiaceae</taxon>
        <taxon>Thiocystis</taxon>
    </lineage>
</organism>
<evidence type="ECO:0000313" key="3">
    <source>
        <dbReference type="Proteomes" id="UP000006062"/>
    </source>
</evidence>